<dbReference type="Proteomes" id="UP000703661">
    <property type="component" value="Unassembled WGS sequence"/>
</dbReference>
<gene>
    <name evidence="1" type="ORF">BGZ80_005354</name>
</gene>
<dbReference type="AlphaFoldDB" id="A0A9P6MK41"/>
<reference evidence="1" key="1">
    <citation type="journal article" date="2020" name="Fungal Divers.">
        <title>Resolving the Mortierellaceae phylogeny through synthesis of multi-gene phylogenetics and phylogenomics.</title>
        <authorList>
            <person name="Vandepol N."/>
            <person name="Liber J."/>
            <person name="Desiro A."/>
            <person name="Na H."/>
            <person name="Kennedy M."/>
            <person name="Barry K."/>
            <person name="Grigoriev I.V."/>
            <person name="Miller A.N."/>
            <person name="O'Donnell K."/>
            <person name="Stajich J.E."/>
            <person name="Bonito G."/>
        </authorList>
    </citation>
    <scope>NUCLEOTIDE SEQUENCE</scope>
    <source>
        <strain evidence="1">NRRL 2769</strain>
    </source>
</reference>
<feature type="non-terminal residue" evidence="1">
    <location>
        <position position="1"/>
    </location>
</feature>
<evidence type="ECO:0000313" key="2">
    <source>
        <dbReference type="Proteomes" id="UP000703661"/>
    </source>
</evidence>
<comment type="caution">
    <text evidence="1">The sequence shown here is derived from an EMBL/GenBank/DDBJ whole genome shotgun (WGS) entry which is preliminary data.</text>
</comment>
<evidence type="ECO:0000313" key="1">
    <source>
        <dbReference type="EMBL" id="KAG0006057.1"/>
    </source>
</evidence>
<dbReference type="EMBL" id="JAAAID010002646">
    <property type="protein sequence ID" value="KAG0006057.1"/>
    <property type="molecule type" value="Genomic_DNA"/>
</dbReference>
<accession>A0A9P6MK41</accession>
<sequence>SRQADLSSKKRRKTSVREPMECKIKIRVIRIERYTLDDSNKVIRPQVIRQLMINDARKAYRPPAIVVAVKDVASEQGLEELNPYVGRREITNIQASVRSSELTRLIGDRNLEKLREMDYQVDRFDTGKSYQGFCFVDHWQLINSESVDGSHSSIPLTRLTDMIDDYSLSTCETAMVLGTIGLKIIRRLQPKWEPRYSM</sequence>
<protein>
    <submittedName>
        <fullName evidence="1">Uncharacterized protein</fullName>
    </submittedName>
</protein>
<name>A0A9P6MK41_9FUNG</name>
<keyword evidence="2" id="KW-1185">Reference proteome</keyword>
<organism evidence="1 2">
    <name type="scientific">Entomortierella chlamydospora</name>
    <dbReference type="NCBI Taxonomy" id="101097"/>
    <lineage>
        <taxon>Eukaryota</taxon>
        <taxon>Fungi</taxon>
        <taxon>Fungi incertae sedis</taxon>
        <taxon>Mucoromycota</taxon>
        <taxon>Mortierellomycotina</taxon>
        <taxon>Mortierellomycetes</taxon>
        <taxon>Mortierellales</taxon>
        <taxon>Mortierellaceae</taxon>
        <taxon>Entomortierella</taxon>
    </lineage>
</organism>
<proteinExistence type="predicted"/>